<dbReference type="InterPro" id="IPR053302">
    <property type="entry name" value="CRAL-TRIO_domain"/>
</dbReference>
<proteinExistence type="predicted"/>
<dbReference type="PROSITE" id="PS50191">
    <property type="entry name" value="CRAL_TRIO"/>
    <property type="match status" value="1"/>
</dbReference>
<dbReference type="InterPro" id="IPR036865">
    <property type="entry name" value="CRAL-TRIO_dom_sf"/>
</dbReference>
<evidence type="ECO:0000313" key="3">
    <source>
        <dbReference type="Proteomes" id="UP001176961"/>
    </source>
</evidence>
<dbReference type="PANTHER" id="PTHR47159">
    <property type="entry name" value="PROTEIN CBG07705-RELATED"/>
    <property type="match status" value="1"/>
</dbReference>
<gene>
    <name evidence="2" type="ORF">CYNAS_LOCUS57</name>
</gene>
<keyword evidence="3" id="KW-1185">Reference proteome</keyword>
<dbReference type="SUPFAM" id="SSF52087">
    <property type="entry name" value="CRAL/TRIO domain"/>
    <property type="match status" value="1"/>
</dbReference>
<sequence>MPPVADPKIDANANIIEQVRSQVADIIHPHYDTPFNILRWLQSYQFNVSKTVHNLRKHLKWRKERHLDEDARGLQCSSITAEYAPLSIVGWNRQENGDRLIVVDQSGRIDIGGVMKSIQPTEYLHQKFRIFEKILAMMMEMEAKTGVQCSILYVFDLDGLSFDPSLLGILSGPFRVSWQCVGLHYREVIDKFVVINTPSYINVLWSAISPFIPEQSRSRVLITGKNWKEDLLKLADVECLPERYGGKIPDEQVLKDPQPVPKDLYWRPRPDYPSVAAMHRISTPAGKTRTLTYYVEAGEELQLYSHNDSDFTFAIYYAEKETTPEEEYEALLPPTQKCALPAVDRYNQDITRTGYYHLRLTNDAAWLFPSTYKLIVHEKSGKEIQALNQKEKWIKQGAKA</sequence>
<protein>
    <recommendedName>
        <fullName evidence="1">CRAL-TRIO domain-containing protein</fullName>
    </recommendedName>
</protein>
<dbReference type="SMART" id="SM00516">
    <property type="entry name" value="SEC14"/>
    <property type="match status" value="1"/>
</dbReference>
<dbReference type="Pfam" id="PF25883">
    <property type="entry name" value="F28H7_8_C"/>
    <property type="match status" value="1"/>
</dbReference>
<evidence type="ECO:0000259" key="1">
    <source>
        <dbReference type="PROSITE" id="PS50191"/>
    </source>
</evidence>
<name>A0AA36DK70_CYLNA</name>
<dbReference type="Pfam" id="PF00650">
    <property type="entry name" value="CRAL_TRIO"/>
    <property type="match status" value="1"/>
</dbReference>
<evidence type="ECO:0000313" key="2">
    <source>
        <dbReference type="EMBL" id="CAJ0588074.1"/>
    </source>
</evidence>
<dbReference type="SUPFAM" id="SSF46938">
    <property type="entry name" value="CRAL/TRIO N-terminal domain"/>
    <property type="match status" value="1"/>
</dbReference>
<dbReference type="InterPro" id="IPR036273">
    <property type="entry name" value="CRAL/TRIO_N_dom_sf"/>
</dbReference>
<feature type="domain" description="CRAL-TRIO" evidence="1">
    <location>
        <begin position="76"/>
        <end position="252"/>
    </location>
</feature>
<dbReference type="Proteomes" id="UP001176961">
    <property type="component" value="Unassembled WGS sequence"/>
</dbReference>
<comment type="caution">
    <text evidence="2">The sequence shown here is derived from an EMBL/GenBank/DDBJ whole genome shotgun (WGS) entry which is preliminary data.</text>
</comment>
<reference evidence="2" key="1">
    <citation type="submission" date="2023-07" db="EMBL/GenBank/DDBJ databases">
        <authorList>
            <consortium name="CYATHOMIX"/>
        </authorList>
    </citation>
    <scope>NUCLEOTIDE SEQUENCE</scope>
    <source>
        <strain evidence="2">N/A</strain>
    </source>
</reference>
<dbReference type="InterPro" id="IPR001251">
    <property type="entry name" value="CRAL-TRIO_dom"/>
</dbReference>
<dbReference type="AlphaFoldDB" id="A0AA36DK70"/>
<dbReference type="Gene3D" id="2.60.120.680">
    <property type="entry name" value="GOLD domain"/>
    <property type="match status" value="1"/>
</dbReference>
<organism evidence="2 3">
    <name type="scientific">Cylicocyclus nassatus</name>
    <name type="common">Nematode worm</name>
    <dbReference type="NCBI Taxonomy" id="53992"/>
    <lineage>
        <taxon>Eukaryota</taxon>
        <taxon>Metazoa</taxon>
        <taxon>Ecdysozoa</taxon>
        <taxon>Nematoda</taxon>
        <taxon>Chromadorea</taxon>
        <taxon>Rhabditida</taxon>
        <taxon>Rhabditina</taxon>
        <taxon>Rhabditomorpha</taxon>
        <taxon>Strongyloidea</taxon>
        <taxon>Strongylidae</taxon>
        <taxon>Cylicocyclus</taxon>
    </lineage>
</organism>
<dbReference type="Gene3D" id="3.40.525.10">
    <property type="entry name" value="CRAL-TRIO lipid binding domain"/>
    <property type="match status" value="1"/>
</dbReference>
<dbReference type="InterPro" id="IPR058960">
    <property type="entry name" value="Ctg-1-like_C"/>
</dbReference>
<dbReference type="CDD" id="cd00170">
    <property type="entry name" value="SEC14"/>
    <property type="match status" value="1"/>
</dbReference>
<accession>A0AA36DK70</accession>
<dbReference type="EMBL" id="CATQJL010000001">
    <property type="protein sequence ID" value="CAJ0588074.1"/>
    <property type="molecule type" value="Genomic_DNA"/>
</dbReference>
<dbReference type="PANTHER" id="PTHR47159:SF1">
    <property type="entry name" value="CRAL-TRIO DOMAIN-CONTAINING PROTEIN F28H7.8"/>
    <property type="match status" value="1"/>
</dbReference>